<feature type="binding site" evidence="6">
    <location>
        <position position="128"/>
    </location>
    <ligand>
        <name>FAD</name>
        <dbReference type="ChEBI" id="CHEBI:57692"/>
    </ligand>
</feature>
<comment type="similarity">
    <text evidence="2">Belongs to the flavoprotein pyridine nucleotide cytochrome reductase family.</text>
</comment>
<evidence type="ECO:0000256" key="5">
    <source>
        <dbReference type="ARBA" id="ARBA00023002"/>
    </source>
</evidence>
<dbReference type="GO" id="GO:0016491">
    <property type="term" value="F:oxidoreductase activity"/>
    <property type="evidence" value="ECO:0007669"/>
    <property type="project" value="UniProtKB-KW"/>
</dbReference>
<evidence type="ECO:0000313" key="10">
    <source>
        <dbReference type="Proteomes" id="UP000298030"/>
    </source>
</evidence>
<sequence length="312" mass="34975">MLPTASSCLRRGLLRPTFSRALSTAPEPSQAIPTRKRVVSVLVAFAAGASFYFFLPDPTRSAPTHQKAPLSPRYFTPATVIHNEESGPDTKLLRIAVPQEVLAASDPSGFHNIWSVFIKDDDIQVERPYTPLYGIDDHGHMLFWIKKYPKGEVGRWLHTKQPGEKIEFRGPLATWDWKTDVWDEVVLISGGTGFAPFHQLLHSVISSPTMSPSTKFTLLHSSKRPEELPPSSILKPLTDYAEQHPERMKVELFVDTTEGGPVSSLHVKRIDRPAIESSLGLVRETPSWWQRLLSPSRRWVARGGREGGTTRL</sequence>
<evidence type="ECO:0000256" key="4">
    <source>
        <dbReference type="ARBA" id="ARBA00022827"/>
    </source>
</evidence>
<dbReference type="PANTHER" id="PTHR19370">
    <property type="entry name" value="NADH-CYTOCHROME B5 REDUCTASE"/>
    <property type="match status" value="1"/>
</dbReference>
<accession>A0A4Y7TMF1</accession>
<feature type="transmembrane region" description="Helical" evidence="7">
    <location>
        <begin position="38"/>
        <end position="55"/>
    </location>
</feature>
<proteinExistence type="inferred from homology"/>
<dbReference type="InterPro" id="IPR008333">
    <property type="entry name" value="Cbr1-like_FAD-bd_dom"/>
</dbReference>
<gene>
    <name evidence="9" type="ORF">FA13DRAFT_1753041</name>
</gene>
<dbReference type="EMBL" id="QPFP01000007">
    <property type="protein sequence ID" value="TEB35363.1"/>
    <property type="molecule type" value="Genomic_DNA"/>
</dbReference>
<organism evidence="9 10">
    <name type="scientific">Coprinellus micaceus</name>
    <name type="common">Glistening ink-cap mushroom</name>
    <name type="synonym">Coprinus micaceus</name>
    <dbReference type="NCBI Taxonomy" id="71717"/>
    <lineage>
        <taxon>Eukaryota</taxon>
        <taxon>Fungi</taxon>
        <taxon>Dikarya</taxon>
        <taxon>Basidiomycota</taxon>
        <taxon>Agaricomycotina</taxon>
        <taxon>Agaricomycetes</taxon>
        <taxon>Agaricomycetidae</taxon>
        <taxon>Agaricales</taxon>
        <taxon>Agaricineae</taxon>
        <taxon>Psathyrellaceae</taxon>
        <taxon>Coprinellus</taxon>
    </lineage>
</organism>
<feature type="binding site" evidence="6">
    <location>
        <position position="129"/>
    </location>
    <ligand>
        <name>FAD</name>
        <dbReference type="ChEBI" id="CHEBI:57692"/>
    </ligand>
</feature>
<dbReference type="InterPro" id="IPR001834">
    <property type="entry name" value="CBR-like"/>
</dbReference>
<feature type="binding site" evidence="6">
    <location>
        <position position="127"/>
    </location>
    <ligand>
        <name>FAD</name>
        <dbReference type="ChEBI" id="CHEBI:57692"/>
    </ligand>
</feature>
<evidence type="ECO:0000259" key="8">
    <source>
        <dbReference type="PROSITE" id="PS51384"/>
    </source>
</evidence>
<evidence type="ECO:0000313" key="9">
    <source>
        <dbReference type="EMBL" id="TEB35363.1"/>
    </source>
</evidence>
<dbReference type="InterPro" id="IPR039261">
    <property type="entry name" value="FNR_nucleotide-bd"/>
</dbReference>
<dbReference type="InterPro" id="IPR017927">
    <property type="entry name" value="FAD-bd_FR_type"/>
</dbReference>
<dbReference type="Proteomes" id="UP000298030">
    <property type="component" value="Unassembled WGS sequence"/>
</dbReference>
<dbReference type="Gene3D" id="2.40.30.10">
    <property type="entry name" value="Translation factors"/>
    <property type="match status" value="1"/>
</dbReference>
<dbReference type="GO" id="GO:0005739">
    <property type="term" value="C:mitochondrion"/>
    <property type="evidence" value="ECO:0007669"/>
    <property type="project" value="TreeGrafter"/>
</dbReference>
<dbReference type="InterPro" id="IPR017938">
    <property type="entry name" value="Riboflavin_synthase-like_b-brl"/>
</dbReference>
<keyword evidence="7" id="KW-1133">Transmembrane helix</keyword>
<evidence type="ECO:0000256" key="7">
    <source>
        <dbReference type="SAM" id="Phobius"/>
    </source>
</evidence>
<evidence type="ECO:0000256" key="2">
    <source>
        <dbReference type="ARBA" id="ARBA00006105"/>
    </source>
</evidence>
<dbReference type="Pfam" id="PF00970">
    <property type="entry name" value="FAD_binding_6"/>
    <property type="match status" value="1"/>
</dbReference>
<dbReference type="CDD" id="cd06183">
    <property type="entry name" value="cyt_b5_reduct_like"/>
    <property type="match status" value="1"/>
</dbReference>
<keyword evidence="5" id="KW-0560">Oxidoreductase</keyword>
<dbReference type="OrthoDB" id="432685at2759"/>
<feature type="binding site" evidence="6">
    <location>
        <position position="153"/>
    </location>
    <ligand>
        <name>FAD</name>
        <dbReference type="ChEBI" id="CHEBI:57692"/>
    </ligand>
</feature>
<comment type="caution">
    <text evidence="9">The sequence shown here is derived from an EMBL/GenBank/DDBJ whole genome shotgun (WGS) entry which is preliminary data.</text>
</comment>
<name>A0A4Y7TMF1_COPMI</name>
<evidence type="ECO:0000256" key="3">
    <source>
        <dbReference type="ARBA" id="ARBA00022630"/>
    </source>
</evidence>
<dbReference type="SUPFAM" id="SSF63380">
    <property type="entry name" value="Riboflavin synthase domain-like"/>
    <property type="match status" value="1"/>
</dbReference>
<protein>
    <submittedName>
        <fullName evidence="9">NADH-cytochrome b5 reductase</fullName>
    </submittedName>
</protein>
<reference evidence="9 10" key="1">
    <citation type="journal article" date="2019" name="Nat. Ecol. Evol.">
        <title>Megaphylogeny resolves global patterns of mushroom evolution.</title>
        <authorList>
            <person name="Varga T."/>
            <person name="Krizsan K."/>
            <person name="Foldi C."/>
            <person name="Dima B."/>
            <person name="Sanchez-Garcia M."/>
            <person name="Sanchez-Ramirez S."/>
            <person name="Szollosi G.J."/>
            <person name="Szarkandi J.G."/>
            <person name="Papp V."/>
            <person name="Albert L."/>
            <person name="Andreopoulos W."/>
            <person name="Angelini C."/>
            <person name="Antonin V."/>
            <person name="Barry K.W."/>
            <person name="Bougher N.L."/>
            <person name="Buchanan P."/>
            <person name="Buyck B."/>
            <person name="Bense V."/>
            <person name="Catcheside P."/>
            <person name="Chovatia M."/>
            <person name="Cooper J."/>
            <person name="Damon W."/>
            <person name="Desjardin D."/>
            <person name="Finy P."/>
            <person name="Geml J."/>
            <person name="Haridas S."/>
            <person name="Hughes K."/>
            <person name="Justo A."/>
            <person name="Karasinski D."/>
            <person name="Kautmanova I."/>
            <person name="Kiss B."/>
            <person name="Kocsube S."/>
            <person name="Kotiranta H."/>
            <person name="LaButti K.M."/>
            <person name="Lechner B.E."/>
            <person name="Liimatainen K."/>
            <person name="Lipzen A."/>
            <person name="Lukacs Z."/>
            <person name="Mihaltcheva S."/>
            <person name="Morgado L.N."/>
            <person name="Niskanen T."/>
            <person name="Noordeloos M.E."/>
            <person name="Ohm R.A."/>
            <person name="Ortiz-Santana B."/>
            <person name="Ovrebo C."/>
            <person name="Racz N."/>
            <person name="Riley R."/>
            <person name="Savchenko A."/>
            <person name="Shiryaev A."/>
            <person name="Soop K."/>
            <person name="Spirin V."/>
            <person name="Szebenyi C."/>
            <person name="Tomsovsky M."/>
            <person name="Tulloss R.E."/>
            <person name="Uehling J."/>
            <person name="Grigoriev I.V."/>
            <person name="Vagvolgyi C."/>
            <person name="Papp T."/>
            <person name="Martin F.M."/>
            <person name="Miettinen O."/>
            <person name="Hibbett D.S."/>
            <person name="Nagy L.G."/>
        </authorList>
    </citation>
    <scope>NUCLEOTIDE SEQUENCE [LARGE SCALE GENOMIC DNA]</scope>
    <source>
        <strain evidence="9 10">FP101781</strain>
    </source>
</reference>
<dbReference type="PRINTS" id="PR00406">
    <property type="entry name" value="CYTB5RDTASE"/>
</dbReference>
<keyword evidence="7" id="KW-0472">Membrane</keyword>
<dbReference type="InterPro" id="IPR001433">
    <property type="entry name" value="OxRdtase_FAD/NAD-bd"/>
</dbReference>
<dbReference type="SUPFAM" id="SSF52343">
    <property type="entry name" value="Ferredoxin reductase-like, C-terminal NADP-linked domain"/>
    <property type="match status" value="1"/>
</dbReference>
<evidence type="ECO:0000256" key="1">
    <source>
        <dbReference type="ARBA" id="ARBA00001974"/>
    </source>
</evidence>
<comment type="cofactor">
    <cofactor evidence="1 6">
        <name>FAD</name>
        <dbReference type="ChEBI" id="CHEBI:57692"/>
    </cofactor>
</comment>
<keyword evidence="7" id="KW-0812">Transmembrane</keyword>
<dbReference type="AlphaFoldDB" id="A0A4Y7TMF1"/>
<dbReference type="PANTHER" id="PTHR19370:SF189">
    <property type="entry name" value="CYTOCHROME C MITOCHONDRIAL IMPORT FACTOR CYC2"/>
    <property type="match status" value="1"/>
</dbReference>
<keyword evidence="10" id="KW-1185">Reference proteome</keyword>
<dbReference type="Gene3D" id="3.40.50.80">
    <property type="entry name" value="Nucleotide-binding domain of ferredoxin-NADP reductase (FNR) module"/>
    <property type="match status" value="1"/>
</dbReference>
<dbReference type="Pfam" id="PF00175">
    <property type="entry name" value="NAD_binding_1"/>
    <property type="match status" value="1"/>
</dbReference>
<evidence type="ECO:0000256" key="6">
    <source>
        <dbReference type="PIRSR" id="PIRSR601834-1"/>
    </source>
</evidence>
<dbReference type="PROSITE" id="PS51384">
    <property type="entry name" value="FAD_FR"/>
    <property type="match status" value="1"/>
</dbReference>
<keyword evidence="4 6" id="KW-0274">FAD</keyword>
<feature type="domain" description="FAD-binding FR-type" evidence="8">
    <location>
        <begin position="73"/>
        <end position="178"/>
    </location>
</feature>
<keyword evidence="3 6" id="KW-0285">Flavoprotein</keyword>
<dbReference type="STRING" id="71717.A0A4Y7TMF1"/>
<feature type="binding site" evidence="6">
    <location>
        <position position="146"/>
    </location>
    <ligand>
        <name>FAD</name>
        <dbReference type="ChEBI" id="CHEBI:57692"/>
    </ligand>
</feature>